<evidence type="ECO:0000313" key="2">
    <source>
        <dbReference type="EMBL" id="SPF67191.1"/>
    </source>
</evidence>
<keyword evidence="3" id="KW-1185">Reference proteome</keyword>
<reference evidence="3" key="1">
    <citation type="submission" date="2018-02" db="EMBL/GenBank/DDBJ databases">
        <authorList>
            <person name="Hornung B."/>
        </authorList>
    </citation>
    <scope>NUCLEOTIDE SEQUENCE [LARGE SCALE GENOMIC DNA]</scope>
</reference>
<evidence type="ECO:0000313" key="3">
    <source>
        <dbReference type="Proteomes" id="UP000265962"/>
    </source>
</evidence>
<evidence type="ECO:0000256" key="1">
    <source>
        <dbReference type="SAM" id="Phobius"/>
    </source>
</evidence>
<dbReference type="OrthoDB" id="4793422at2"/>
<protein>
    <recommendedName>
        <fullName evidence="4">DUF2550 domain-containing protein</fullName>
    </recommendedName>
</protein>
<sequence length="158" mass="17442">MGAGAVAAGLAGLVIVVALAVCVLCVLRLRWIWSRGGVFECQLRQERPVAHPWHSGLARYEGNHLGWYRLLSLGHRPSVVIHRRRAELIGHQPPEGGDLHRLTAAQQVVSVAQRSRHGDSALWHLGMDAECLTGFMSWLEAGPPGEGRYRAMNRTDKD</sequence>
<keyword evidence="1" id="KW-0812">Transmembrane</keyword>
<gene>
    <name evidence="2" type="ORF">PROPJV5_0201</name>
</gene>
<dbReference type="Proteomes" id="UP000265962">
    <property type="component" value="Unassembled WGS sequence"/>
</dbReference>
<dbReference type="InterPro" id="IPR019675">
    <property type="entry name" value="DUF2550"/>
</dbReference>
<dbReference type="Pfam" id="PF10739">
    <property type="entry name" value="DUF2550"/>
    <property type="match status" value="1"/>
</dbReference>
<dbReference type="RefSeq" id="WP_119714481.1">
    <property type="nucleotide sequence ID" value="NZ_OMOH01000001.1"/>
</dbReference>
<accession>A0A375HZK8</accession>
<feature type="transmembrane region" description="Helical" evidence="1">
    <location>
        <begin position="6"/>
        <end position="27"/>
    </location>
</feature>
<name>A0A375HZK8_9ACTN</name>
<dbReference type="AlphaFoldDB" id="A0A375HZK8"/>
<keyword evidence="1" id="KW-1133">Transmembrane helix</keyword>
<keyword evidence="1" id="KW-0472">Membrane</keyword>
<proteinExistence type="predicted"/>
<evidence type="ECO:0008006" key="4">
    <source>
        <dbReference type="Google" id="ProtNLM"/>
    </source>
</evidence>
<organism evidence="2 3">
    <name type="scientific">Propionibacterium ruminifibrarum</name>
    <dbReference type="NCBI Taxonomy" id="1962131"/>
    <lineage>
        <taxon>Bacteria</taxon>
        <taxon>Bacillati</taxon>
        <taxon>Actinomycetota</taxon>
        <taxon>Actinomycetes</taxon>
        <taxon>Propionibacteriales</taxon>
        <taxon>Propionibacteriaceae</taxon>
        <taxon>Propionibacterium</taxon>
    </lineage>
</organism>
<dbReference type="EMBL" id="OMOH01000001">
    <property type="protein sequence ID" value="SPF67191.1"/>
    <property type="molecule type" value="Genomic_DNA"/>
</dbReference>